<comment type="function">
    <text evidence="2 7">Hydrolysis of 6-phosphogluconolactone to 6-phosphogluconate.</text>
</comment>
<dbReference type="SUPFAM" id="SSF100950">
    <property type="entry name" value="NagB/RpiA/CoA transferase-like"/>
    <property type="match status" value="1"/>
</dbReference>
<evidence type="ECO:0000256" key="7">
    <source>
        <dbReference type="RuleBase" id="RU365095"/>
    </source>
</evidence>
<feature type="domain" description="Glucosamine/galactosamine-6-phosphate isomerase" evidence="8">
    <location>
        <begin position="8"/>
        <end position="221"/>
    </location>
</feature>
<reference evidence="9 10" key="1">
    <citation type="submission" date="2015-09" db="EMBL/GenBank/DDBJ databases">
        <authorList>
            <consortium name="Swine Surveillance"/>
        </authorList>
    </citation>
    <scope>NUCLEOTIDE SEQUENCE [LARGE SCALE GENOMIC DNA]</scope>
    <source>
        <strain evidence="9 10">CECT 4357</strain>
    </source>
</reference>
<comment type="pathway">
    <text evidence="3 7">Carbohydrate degradation; pentose phosphate pathway; D-ribulose 5-phosphate from D-glucose 6-phosphate (oxidative stage): step 2/3.</text>
</comment>
<dbReference type="Pfam" id="PF01182">
    <property type="entry name" value="Glucosamine_iso"/>
    <property type="match status" value="1"/>
</dbReference>
<keyword evidence="7 9" id="KW-0378">Hydrolase</keyword>
<dbReference type="InterPro" id="IPR039104">
    <property type="entry name" value="6PGL"/>
</dbReference>
<dbReference type="Proteomes" id="UP000051587">
    <property type="component" value="Unassembled WGS sequence"/>
</dbReference>
<evidence type="ECO:0000256" key="1">
    <source>
        <dbReference type="ARBA" id="ARBA00000832"/>
    </source>
</evidence>
<dbReference type="PANTHER" id="PTHR11054:SF0">
    <property type="entry name" value="6-PHOSPHOGLUCONOLACTONASE"/>
    <property type="match status" value="1"/>
</dbReference>
<protein>
    <recommendedName>
        <fullName evidence="6 7">6-phosphogluconolactonase</fullName>
        <shortName evidence="7">6PGL</shortName>
        <ecNumber evidence="5 7">3.1.1.31</ecNumber>
    </recommendedName>
</protein>
<comment type="catalytic activity">
    <reaction evidence="1 7">
        <text>6-phospho-D-glucono-1,5-lactone + H2O = 6-phospho-D-gluconate + H(+)</text>
        <dbReference type="Rhea" id="RHEA:12556"/>
        <dbReference type="ChEBI" id="CHEBI:15377"/>
        <dbReference type="ChEBI" id="CHEBI:15378"/>
        <dbReference type="ChEBI" id="CHEBI:57955"/>
        <dbReference type="ChEBI" id="CHEBI:58759"/>
        <dbReference type="EC" id="3.1.1.31"/>
    </reaction>
</comment>
<name>A0A0P1FTR0_THAGE</name>
<dbReference type="NCBIfam" id="TIGR01198">
    <property type="entry name" value="pgl"/>
    <property type="match status" value="1"/>
</dbReference>
<proteinExistence type="inferred from homology"/>
<dbReference type="PANTHER" id="PTHR11054">
    <property type="entry name" value="6-PHOSPHOGLUCONOLACTONASE"/>
    <property type="match status" value="1"/>
</dbReference>
<dbReference type="InterPro" id="IPR037171">
    <property type="entry name" value="NagB/RpiA_transferase-like"/>
</dbReference>
<evidence type="ECO:0000256" key="6">
    <source>
        <dbReference type="ARBA" id="ARBA00020337"/>
    </source>
</evidence>
<accession>A0A0P1FTR0</accession>
<gene>
    <name evidence="7 9" type="primary">pgl</name>
    <name evidence="9" type="ORF">TG4357_00260</name>
</gene>
<dbReference type="InterPro" id="IPR006148">
    <property type="entry name" value="Glc/Gal-6P_isomerase"/>
</dbReference>
<dbReference type="EMBL" id="CYSA01000003">
    <property type="protein sequence ID" value="CUH62709.1"/>
    <property type="molecule type" value="Genomic_DNA"/>
</dbReference>
<dbReference type="GO" id="GO:0006098">
    <property type="term" value="P:pentose-phosphate shunt"/>
    <property type="evidence" value="ECO:0007669"/>
    <property type="project" value="UniProtKB-UniPathway"/>
</dbReference>
<keyword evidence="10" id="KW-1185">Reference proteome</keyword>
<evidence type="ECO:0000256" key="2">
    <source>
        <dbReference type="ARBA" id="ARBA00002681"/>
    </source>
</evidence>
<organism evidence="9 10">
    <name type="scientific">Thalassovita gelatinovora</name>
    <name type="common">Thalassobius gelatinovorus</name>
    <dbReference type="NCBI Taxonomy" id="53501"/>
    <lineage>
        <taxon>Bacteria</taxon>
        <taxon>Pseudomonadati</taxon>
        <taxon>Pseudomonadota</taxon>
        <taxon>Alphaproteobacteria</taxon>
        <taxon>Rhodobacterales</taxon>
        <taxon>Roseobacteraceae</taxon>
        <taxon>Thalassovita</taxon>
    </lineage>
</organism>
<dbReference type="UniPathway" id="UPA00115">
    <property type="reaction ID" value="UER00409"/>
</dbReference>
<dbReference type="CDD" id="cd01400">
    <property type="entry name" value="6PGL"/>
    <property type="match status" value="1"/>
</dbReference>
<dbReference type="STRING" id="53501.SAMN04488043_103160"/>
<sequence>MNLIEYADRDMMAIDLANRLAGELTAVLQHQDRATLVVPGGTTPGAIFDNLCDVDLDWDRIDVVLSDERWLPQNHPRSNTRLIKKRLLTGQAAAARLIPLYAPMQHPEDAIPVLEAELSSCLPISVALLGMGGDMHTASLFPRGDNLRLALDPHAPLLVPMRAEGLDEQRITLSARVLRNALNLHIVITGEDKKEAVMRAEHLSPEEAPVKAVLDTATIHWAK</sequence>
<evidence type="ECO:0000313" key="9">
    <source>
        <dbReference type="EMBL" id="CUH62709.1"/>
    </source>
</evidence>
<evidence type="ECO:0000256" key="4">
    <source>
        <dbReference type="ARBA" id="ARBA00010662"/>
    </source>
</evidence>
<dbReference type="GO" id="GO:0017057">
    <property type="term" value="F:6-phosphogluconolactonase activity"/>
    <property type="evidence" value="ECO:0007669"/>
    <property type="project" value="UniProtKB-UniRule"/>
</dbReference>
<evidence type="ECO:0000256" key="3">
    <source>
        <dbReference type="ARBA" id="ARBA00004961"/>
    </source>
</evidence>
<evidence type="ECO:0000259" key="8">
    <source>
        <dbReference type="Pfam" id="PF01182"/>
    </source>
</evidence>
<dbReference type="RefSeq" id="WP_058261057.1">
    <property type="nucleotide sequence ID" value="NZ_CP051181.1"/>
</dbReference>
<dbReference type="Gene3D" id="3.40.50.1360">
    <property type="match status" value="1"/>
</dbReference>
<evidence type="ECO:0000313" key="10">
    <source>
        <dbReference type="Proteomes" id="UP000051587"/>
    </source>
</evidence>
<dbReference type="OrthoDB" id="9810967at2"/>
<dbReference type="InterPro" id="IPR005900">
    <property type="entry name" value="6-phosphogluconolactonase_DevB"/>
</dbReference>
<comment type="similarity">
    <text evidence="4 7">Belongs to the glucosamine/galactosamine-6-phosphate isomerase family. 6-phosphogluconolactonase subfamily.</text>
</comment>
<dbReference type="AlphaFoldDB" id="A0A0P1FTR0"/>
<evidence type="ECO:0000256" key="5">
    <source>
        <dbReference type="ARBA" id="ARBA00013198"/>
    </source>
</evidence>
<dbReference type="GO" id="GO:0005975">
    <property type="term" value="P:carbohydrate metabolic process"/>
    <property type="evidence" value="ECO:0007669"/>
    <property type="project" value="UniProtKB-UniRule"/>
</dbReference>
<dbReference type="EC" id="3.1.1.31" evidence="5 7"/>